<dbReference type="EMBL" id="NEDP02000942">
    <property type="protein sequence ID" value="OWF54656.1"/>
    <property type="molecule type" value="Genomic_DNA"/>
</dbReference>
<dbReference type="OrthoDB" id="9992480at2759"/>
<gene>
    <name evidence="1" type="ORF">KP79_PYT04382</name>
</gene>
<protein>
    <submittedName>
        <fullName evidence="1">Uncharacterized protein</fullName>
    </submittedName>
</protein>
<dbReference type="Proteomes" id="UP000242188">
    <property type="component" value="Unassembled WGS sequence"/>
</dbReference>
<organism evidence="1 2">
    <name type="scientific">Mizuhopecten yessoensis</name>
    <name type="common">Japanese scallop</name>
    <name type="synonym">Patinopecten yessoensis</name>
    <dbReference type="NCBI Taxonomy" id="6573"/>
    <lineage>
        <taxon>Eukaryota</taxon>
        <taxon>Metazoa</taxon>
        <taxon>Spiralia</taxon>
        <taxon>Lophotrochozoa</taxon>
        <taxon>Mollusca</taxon>
        <taxon>Bivalvia</taxon>
        <taxon>Autobranchia</taxon>
        <taxon>Pteriomorphia</taxon>
        <taxon>Pectinida</taxon>
        <taxon>Pectinoidea</taxon>
        <taxon>Pectinidae</taxon>
        <taxon>Mizuhopecten</taxon>
    </lineage>
</organism>
<reference evidence="1 2" key="1">
    <citation type="journal article" date="2017" name="Nat. Ecol. Evol.">
        <title>Scallop genome provides insights into evolution of bilaterian karyotype and development.</title>
        <authorList>
            <person name="Wang S."/>
            <person name="Zhang J."/>
            <person name="Jiao W."/>
            <person name="Li J."/>
            <person name="Xun X."/>
            <person name="Sun Y."/>
            <person name="Guo X."/>
            <person name="Huan P."/>
            <person name="Dong B."/>
            <person name="Zhang L."/>
            <person name="Hu X."/>
            <person name="Sun X."/>
            <person name="Wang J."/>
            <person name="Zhao C."/>
            <person name="Wang Y."/>
            <person name="Wang D."/>
            <person name="Huang X."/>
            <person name="Wang R."/>
            <person name="Lv J."/>
            <person name="Li Y."/>
            <person name="Zhang Z."/>
            <person name="Liu B."/>
            <person name="Lu W."/>
            <person name="Hui Y."/>
            <person name="Liang J."/>
            <person name="Zhou Z."/>
            <person name="Hou R."/>
            <person name="Li X."/>
            <person name="Liu Y."/>
            <person name="Li H."/>
            <person name="Ning X."/>
            <person name="Lin Y."/>
            <person name="Zhao L."/>
            <person name="Xing Q."/>
            <person name="Dou J."/>
            <person name="Li Y."/>
            <person name="Mao J."/>
            <person name="Guo H."/>
            <person name="Dou H."/>
            <person name="Li T."/>
            <person name="Mu C."/>
            <person name="Jiang W."/>
            <person name="Fu Q."/>
            <person name="Fu X."/>
            <person name="Miao Y."/>
            <person name="Liu J."/>
            <person name="Yu Q."/>
            <person name="Li R."/>
            <person name="Liao H."/>
            <person name="Li X."/>
            <person name="Kong Y."/>
            <person name="Jiang Z."/>
            <person name="Chourrout D."/>
            <person name="Li R."/>
            <person name="Bao Z."/>
        </authorList>
    </citation>
    <scope>NUCLEOTIDE SEQUENCE [LARGE SCALE GENOMIC DNA]</scope>
    <source>
        <strain evidence="1 2">PY_sf001</strain>
    </source>
</reference>
<proteinExistence type="predicted"/>
<evidence type="ECO:0000313" key="1">
    <source>
        <dbReference type="EMBL" id="OWF54656.1"/>
    </source>
</evidence>
<evidence type="ECO:0000313" key="2">
    <source>
        <dbReference type="Proteomes" id="UP000242188"/>
    </source>
</evidence>
<name>A0A210R0V1_MIZYE</name>
<sequence>MWLVGNPLYAVWKCETVERKVDKGTVIVMENMVYHEATFGFNVYIRGLRLWLTKKIDPNEPVQQLGLLNVVPQKVAVVPTHHMACGPQIDMGNGIRVNLNRRTRCTGYATINDPEILNKMVVPSMNVSFEGLQTTLKKLNEDLKSRPLQGTILNVETTTMKTFEGFGGSGDMDPDQTCWHEDGNKFKRFTQIIRVFYVIGPPANEQIMIEDFIPQVTQRGDIMKACHFETWTQVMTRVSTWIPNQTGVRIVNLQTQYTKYSEYNGEVRVASDSTDDYVTNLADRKLMKIMRVFFVTRPGPGPPQIGHLSCRTFLPVRKSRADFESMSETMFRITAWLKVTGMQIFSVETHQFLFKENRASGVEQDKCNIINQGMSGKKYITAVSVYFAYPFQEPHPAYLPPVYTMYDPNNAQSSASCAIL</sequence>
<dbReference type="AlphaFoldDB" id="A0A210R0V1"/>
<dbReference type="STRING" id="6573.A0A210R0V1"/>
<comment type="caution">
    <text evidence="1">The sequence shown here is derived from an EMBL/GenBank/DDBJ whole genome shotgun (WGS) entry which is preliminary data.</text>
</comment>
<keyword evidence="2" id="KW-1185">Reference proteome</keyword>
<accession>A0A210R0V1</accession>